<feature type="region of interest" description="Disordered" evidence="1">
    <location>
        <begin position="179"/>
        <end position="293"/>
    </location>
</feature>
<feature type="compositionally biased region" description="Low complexity" evidence="1">
    <location>
        <begin position="200"/>
        <end position="209"/>
    </location>
</feature>
<name>A0A421BB95_9PSEU</name>
<dbReference type="AlphaFoldDB" id="A0A421BB95"/>
<comment type="caution">
    <text evidence="2">The sequence shown here is derived from an EMBL/GenBank/DDBJ whole genome shotgun (WGS) entry which is preliminary data.</text>
</comment>
<feature type="compositionally biased region" description="Pro residues" evidence="1">
    <location>
        <begin position="272"/>
        <end position="287"/>
    </location>
</feature>
<gene>
    <name evidence="2" type="ORF">CLV68_2164</name>
</gene>
<sequence length="293" mass="30594">MTGGLGFCCVFGDIPAWGGITTSGDISVFGGRGVTGVEPVVARAELDRMTKAVGREMVRAAGQGWTRVRAEYRSVGRHVEADLLVTGPDGVARPVRPPAEVVDGLARLRAGMYRPGRGTWIGAVYEIAPPGTFECEFDPDVEPTWRRVPPPVGFVDELRSFPRSEEFIPDWFRARAGMPPAVSAETQSAGTPPHGIPLSQATPPGGQPATQPPQGRPPTGQPPQGRPVQQSPQATPPHGAPGPQGGRHAAPPPPWENPAPSGGPGRHAAGPGRPPVSGPRPFGPPGPVDDNGR</sequence>
<keyword evidence="3" id="KW-1185">Reference proteome</keyword>
<reference evidence="2 3" key="1">
    <citation type="submission" date="2018-10" db="EMBL/GenBank/DDBJ databases">
        <title>Genomic Encyclopedia of Archaeal and Bacterial Type Strains, Phase II (KMG-II): from individual species to whole genera.</title>
        <authorList>
            <person name="Goeker M."/>
        </authorList>
    </citation>
    <scope>NUCLEOTIDE SEQUENCE [LARGE SCALE GENOMIC DNA]</scope>
    <source>
        <strain evidence="2 3">DSM 45657</strain>
    </source>
</reference>
<protein>
    <submittedName>
        <fullName evidence="2">Uncharacterized protein</fullName>
    </submittedName>
</protein>
<dbReference type="SUPFAM" id="SSF160424">
    <property type="entry name" value="BH3703-like"/>
    <property type="match status" value="1"/>
</dbReference>
<organism evidence="2 3">
    <name type="scientific">Actinokineospora cianjurensis</name>
    <dbReference type="NCBI Taxonomy" id="585224"/>
    <lineage>
        <taxon>Bacteria</taxon>
        <taxon>Bacillati</taxon>
        <taxon>Actinomycetota</taxon>
        <taxon>Actinomycetes</taxon>
        <taxon>Pseudonocardiales</taxon>
        <taxon>Pseudonocardiaceae</taxon>
        <taxon>Actinokineospora</taxon>
    </lineage>
</organism>
<dbReference type="InterPro" id="IPR036170">
    <property type="entry name" value="YezG-like_sf"/>
</dbReference>
<dbReference type="EMBL" id="RCDD01000001">
    <property type="protein sequence ID" value="RLK61623.1"/>
    <property type="molecule type" value="Genomic_DNA"/>
</dbReference>
<proteinExistence type="predicted"/>
<evidence type="ECO:0000256" key="1">
    <source>
        <dbReference type="SAM" id="MobiDB-lite"/>
    </source>
</evidence>
<feature type="compositionally biased region" description="Pro residues" evidence="1">
    <location>
        <begin position="210"/>
        <end position="225"/>
    </location>
</feature>
<accession>A0A421BB95</accession>
<evidence type="ECO:0000313" key="2">
    <source>
        <dbReference type="EMBL" id="RLK61623.1"/>
    </source>
</evidence>
<dbReference type="RefSeq" id="WP_121390239.1">
    <property type="nucleotide sequence ID" value="NZ_RCDD01000001.1"/>
</dbReference>
<dbReference type="OrthoDB" id="275232at2"/>
<dbReference type="Proteomes" id="UP000282454">
    <property type="component" value="Unassembled WGS sequence"/>
</dbReference>
<evidence type="ECO:0000313" key="3">
    <source>
        <dbReference type="Proteomes" id="UP000282454"/>
    </source>
</evidence>